<reference evidence="2" key="1">
    <citation type="submission" date="2023-09" db="EMBL/GenBank/DDBJ databases">
        <title>Description of first Herbaspirillum huttiense subsp. nephrolepsisexaltata and Herbaspirillum huttiense subsp. lycopersicon.</title>
        <authorList>
            <person name="Poudel M."/>
            <person name="Sharma A."/>
            <person name="Goss E."/>
            <person name="Tapia J.H."/>
            <person name="Harmon C.M."/>
            <person name="Jones J.B."/>
        </authorList>
    </citation>
    <scope>NUCLEOTIDE SEQUENCE</scope>
    <source>
        <strain evidence="2">SE1</strain>
    </source>
</reference>
<dbReference type="PANTHER" id="PTHR35191">
    <property type="entry name" value="PROPHAGE SIDE TAIL FIBER PROTEIN HOMOLOG STFQ-RELATED"/>
    <property type="match status" value="1"/>
</dbReference>
<dbReference type="RefSeq" id="WP_310840713.1">
    <property type="nucleotide sequence ID" value="NZ_JAVLSJ010000009.1"/>
</dbReference>
<evidence type="ECO:0000313" key="2">
    <source>
        <dbReference type="EMBL" id="MDR9850207.1"/>
    </source>
</evidence>
<name>A0ABU2ER26_9BURK</name>
<sequence length="410" mass="42813">MSTYFSIPTEIGEARIANALALGVPLKLTHMAVGDGNGVVPVPDRKQTALIKEQRRAPINTLDKDPKNASQIIIEQVLPADVGGWWVREIGIFDDAGNLCAVANCPPSYKPLLSDGAGKDQVVRVVLLVSSTAAVELKIDPAVVLATRKYADDAIVAYAAPKVHTHADLAPLKSPVFTGQPVAPTPAAGADMGQVANIEFVASAIAQALAGVIPFLTAIPAKKLVDVVMVKSIGLMEWVDVAGTGEFHGYRTLRCGALEFGTTAAPRSYEADLVGGLGSKTSQASIWAWAQQNGHSVAAASWTAKTFKFADVDANTFRFPDLRDVFPRFTGTDADNGSARTLGAYKGDTLKDHNHGLIFSSGVGGTDVVPYGAGGSQAIGTRAVTGVVVAGIAGAETAPKHTAFNPRIHL</sequence>
<accession>A0ABU2ER26</accession>
<keyword evidence="3" id="KW-1185">Reference proteome</keyword>
<evidence type="ECO:0000313" key="3">
    <source>
        <dbReference type="Proteomes" id="UP001246576"/>
    </source>
</evidence>
<feature type="domain" description="Phage tail fibre protein N-terminal" evidence="1">
    <location>
        <begin position="1"/>
        <end position="149"/>
    </location>
</feature>
<protein>
    <submittedName>
        <fullName evidence="2">Phage tail protein</fullName>
    </submittedName>
</protein>
<dbReference type="Proteomes" id="UP001246576">
    <property type="component" value="Unassembled WGS sequence"/>
</dbReference>
<dbReference type="InterPro" id="IPR022225">
    <property type="entry name" value="Phage_tail_fibre_N"/>
</dbReference>
<proteinExistence type="predicted"/>
<dbReference type="EMBL" id="JAVLSJ010000009">
    <property type="protein sequence ID" value="MDR9850207.1"/>
    <property type="molecule type" value="Genomic_DNA"/>
</dbReference>
<comment type="caution">
    <text evidence="2">The sequence shown here is derived from an EMBL/GenBank/DDBJ whole genome shotgun (WGS) entry which is preliminary data.</text>
</comment>
<dbReference type="SUPFAM" id="SSF88874">
    <property type="entry name" value="Receptor-binding domain of short tail fibre protein gp12"/>
    <property type="match status" value="1"/>
</dbReference>
<dbReference type="PANTHER" id="PTHR35191:SF1">
    <property type="entry name" value="PROPHAGE SIDE TAIL FIBER PROTEIN HOMOLOG STFQ-RELATED"/>
    <property type="match status" value="1"/>
</dbReference>
<dbReference type="Pfam" id="PF12571">
    <property type="entry name" value="Phage_tail_fib"/>
    <property type="match status" value="1"/>
</dbReference>
<evidence type="ECO:0000259" key="1">
    <source>
        <dbReference type="Pfam" id="PF12571"/>
    </source>
</evidence>
<organism evidence="2 3">
    <name type="scientific">Herbaspirillum huttiense subsp. lycopersici</name>
    <dbReference type="NCBI Taxonomy" id="3074428"/>
    <lineage>
        <taxon>Bacteria</taxon>
        <taxon>Pseudomonadati</taxon>
        <taxon>Pseudomonadota</taxon>
        <taxon>Betaproteobacteria</taxon>
        <taxon>Burkholderiales</taxon>
        <taxon>Oxalobacteraceae</taxon>
        <taxon>Herbaspirillum</taxon>
    </lineage>
</organism>
<dbReference type="InterPro" id="IPR051934">
    <property type="entry name" value="Phage_Tail_Fiber_Structural"/>
</dbReference>
<gene>
    <name evidence="2" type="ORF">RI048_18390</name>
</gene>